<keyword evidence="3" id="KW-0812">Transmembrane</keyword>
<protein>
    <recommendedName>
        <fullName evidence="6">Zinc-finger domain-containing protein</fullName>
    </recommendedName>
</protein>
<dbReference type="Gene3D" id="1.10.10.1320">
    <property type="entry name" value="Anti-sigma factor, zinc-finger domain"/>
    <property type="match status" value="1"/>
</dbReference>
<keyword evidence="5" id="KW-1185">Reference proteome</keyword>
<feature type="transmembrane region" description="Helical" evidence="3">
    <location>
        <begin position="245"/>
        <end position="264"/>
    </location>
</feature>
<proteinExistence type="predicted"/>
<comment type="caution">
    <text evidence="4">The sequence shown here is derived from an EMBL/GenBank/DDBJ whole genome shotgun (WGS) entry which is preliminary data.</text>
</comment>
<sequence>MSATWHADDELFASYVRGDADALRSASLEQHLIHCETCRSRIAQHVEPRPLELVWDRIREDVQAPAHGPVERFLARLGLPESDALVISAASSLRVSWLWGVVLSLTFVGASVAWGGTRGLALFLAIAPLVPVVGVAFAYGPAVDDTYELAVASPYSGPRLLLLRTAAVLVTSIPLVLVVGLLAPGLSWTAVTWLLPASAFTVVVLAAATWVPATDAAAVLMVAWVCAVGAAAVRHDPAAVVDPAVLPAYVLLAGVAAVVLRRRIRHLTVVRRLP</sequence>
<feature type="transmembrane region" description="Helical" evidence="3">
    <location>
        <begin position="190"/>
        <end position="211"/>
    </location>
</feature>
<feature type="transmembrane region" description="Helical" evidence="3">
    <location>
        <begin position="216"/>
        <end position="233"/>
    </location>
</feature>
<feature type="transmembrane region" description="Helical" evidence="3">
    <location>
        <begin position="120"/>
        <end position="140"/>
    </location>
</feature>
<evidence type="ECO:0008006" key="6">
    <source>
        <dbReference type="Google" id="ProtNLM"/>
    </source>
</evidence>
<keyword evidence="1" id="KW-0805">Transcription regulation</keyword>
<evidence type="ECO:0000313" key="5">
    <source>
        <dbReference type="Proteomes" id="UP000632740"/>
    </source>
</evidence>
<evidence type="ECO:0000313" key="4">
    <source>
        <dbReference type="EMBL" id="GIG20212.1"/>
    </source>
</evidence>
<keyword evidence="3" id="KW-0472">Membrane</keyword>
<evidence type="ECO:0000256" key="2">
    <source>
        <dbReference type="ARBA" id="ARBA00023163"/>
    </source>
</evidence>
<evidence type="ECO:0000256" key="3">
    <source>
        <dbReference type="SAM" id="Phobius"/>
    </source>
</evidence>
<feature type="transmembrane region" description="Helical" evidence="3">
    <location>
        <begin position="95"/>
        <end position="114"/>
    </location>
</feature>
<organism evidence="4 5">
    <name type="scientific">Cellulomonas chitinilytica</name>
    <dbReference type="NCBI Taxonomy" id="398759"/>
    <lineage>
        <taxon>Bacteria</taxon>
        <taxon>Bacillati</taxon>
        <taxon>Actinomycetota</taxon>
        <taxon>Actinomycetes</taxon>
        <taxon>Micrococcales</taxon>
        <taxon>Cellulomonadaceae</taxon>
        <taxon>Cellulomonas</taxon>
    </lineage>
</organism>
<evidence type="ECO:0000256" key="1">
    <source>
        <dbReference type="ARBA" id="ARBA00023015"/>
    </source>
</evidence>
<accession>A0A919U166</accession>
<feature type="transmembrane region" description="Helical" evidence="3">
    <location>
        <begin position="161"/>
        <end position="184"/>
    </location>
</feature>
<dbReference type="Proteomes" id="UP000632740">
    <property type="component" value="Unassembled WGS sequence"/>
</dbReference>
<name>A0A919U166_9CELL</name>
<dbReference type="EMBL" id="BONK01000003">
    <property type="protein sequence ID" value="GIG20212.1"/>
    <property type="molecule type" value="Genomic_DNA"/>
</dbReference>
<reference evidence="4" key="1">
    <citation type="submission" date="2021-01" db="EMBL/GenBank/DDBJ databases">
        <title>Whole genome shotgun sequence of Cellulomonas chitinilytica NBRC 110799.</title>
        <authorList>
            <person name="Komaki H."/>
            <person name="Tamura T."/>
        </authorList>
    </citation>
    <scope>NUCLEOTIDE SEQUENCE</scope>
    <source>
        <strain evidence="4">NBRC 110799</strain>
    </source>
</reference>
<keyword evidence="3" id="KW-1133">Transmembrane helix</keyword>
<dbReference type="RefSeq" id="WP_203749301.1">
    <property type="nucleotide sequence ID" value="NZ_BONK01000003.1"/>
</dbReference>
<dbReference type="InterPro" id="IPR041916">
    <property type="entry name" value="Anti_sigma_zinc_sf"/>
</dbReference>
<dbReference type="AlphaFoldDB" id="A0A919U166"/>
<keyword evidence="2" id="KW-0804">Transcription</keyword>
<gene>
    <name evidence="4" type="ORF">Cch01nite_09360</name>
</gene>